<dbReference type="InterPro" id="IPR056264">
    <property type="entry name" value="R2_ABCA1-4-like"/>
</dbReference>
<name>A0A2G8LBC4_STIJA</name>
<keyword evidence="6 11" id="KW-0067">ATP-binding</keyword>
<dbReference type="GO" id="GO:0140359">
    <property type="term" value="F:ABC-type transporter activity"/>
    <property type="evidence" value="ECO:0007669"/>
    <property type="project" value="InterPro"/>
</dbReference>
<dbReference type="Pfam" id="PF00005">
    <property type="entry name" value="ABC_tran"/>
    <property type="match status" value="1"/>
</dbReference>
<dbReference type="InterPro" id="IPR003439">
    <property type="entry name" value="ABC_transporter-like_ATP-bd"/>
</dbReference>
<keyword evidence="5" id="KW-0547">Nucleotide-binding</keyword>
<dbReference type="GO" id="GO:0016020">
    <property type="term" value="C:membrane"/>
    <property type="evidence" value="ECO:0007669"/>
    <property type="project" value="UniProtKB-SubCell"/>
</dbReference>
<dbReference type="PANTHER" id="PTHR19229">
    <property type="entry name" value="ATP-BINDING CASSETTE TRANSPORTER SUBFAMILY A ABCA"/>
    <property type="match status" value="1"/>
</dbReference>
<dbReference type="FunFam" id="3.40.50.300:FF:000335">
    <property type="entry name" value="ATP binding cassette subfamily A member 5"/>
    <property type="match status" value="1"/>
</dbReference>
<accession>A0A2G8LBC4</accession>
<evidence type="ECO:0000256" key="4">
    <source>
        <dbReference type="ARBA" id="ARBA00022692"/>
    </source>
</evidence>
<protein>
    <submittedName>
        <fullName evidence="11">Putative ATP-binding cassette sub-family A member 3</fullName>
    </submittedName>
</protein>
<keyword evidence="7" id="KW-1133">Transmembrane helix</keyword>
<gene>
    <name evidence="11" type="ORF">BSL78_05476</name>
</gene>
<keyword evidence="4" id="KW-0812">Transmembrane</keyword>
<dbReference type="CDD" id="cd03263">
    <property type="entry name" value="ABC_subfamily_A"/>
    <property type="match status" value="1"/>
</dbReference>
<dbReference type="EMBL" id="MRZV01000138">
    <property type="protein sequence ID" value="PIK57568.1"/>
    <property type="molecule type" value="Genomic_DNA"/>
</dbReference>
<sequence>MLTGDRGLSEGDAYVEGFSVKSDTRKVQQRIGYCPQFDGLVDQLTGRETLFMYARLRGVPEKRIALKVDCLLRVFNMEEHADKQAKAYSGGNKRKLSTAVALIGDPPLVLLDEPTTGMDPVTRRLLWKALCEIRNAGRSIVLTSHSMEECEALCTRLAIMVNGIVKCLGSTQHLKSRFGQGFTLLIKASPSPDGQPRDMQHIKDFITQEFRGCQLKDEHQGMVHYHITDTSIDGPPSSVLWRENKGQYDIQDYSVSQTSLEQVFLNFARMQREEDEAPIA</sequence>
<dbReference type="OrthoDB" id="10255969at2759"/>
<dbReference type="GO" id="GO:0016887">
    <property type="term" value="F:ATP hydrolysis activity"/>
    <property type="evidence" value="ECO:0007669"/>
    <property type="project" value="InterPro"/>
</dbReference>
<dbReference type="PANTHER" id="PTHR19229:SF250">
    <property type="entry name" value="ABC TRANSPORTER DOMAIN-CONTAINING PROTEIN-RELATED"/>
    <property type="match status" value="1"/>
</dbReference>
<reference evidence="11 12" key="1">
    <citation type="journal article" date="2017" name="PLoS Biol.">
        <title>The sea cucumber genome provides insights into morphological evolution and visceral regeneration.</title>
        <authorList>
            <person name="Zhang X."/>
            <person name="Sun L."/>
            <person name="Yuan J."/>
            <person name="Sun Y."/>
            <person name="Gao Y."/>
            <person name="Zhang L."/>
            <person name="Li S."/>
            <person name="Dai H."/>
            <person name="Hamel J.F."/>
            <person name="Liu C."/>
            <person name="Yu Y."/>
            <person name="Liu S."/>
            <person name="Lin W."/>
            <person name="Guo K."/>
            <person name="Jin S."/>
            <person name="Xu P."/>
            <person name="Storey K.B."/>
            <person name="Huan P."/>
            <person name="Zhang T."/>
            <person name="Zhou Y."/>
            <person name="Zhang J."/>
            <person name="Lin C."/>
            <person name="Li X."/>
            <person name="Xing L."/>
            <person name="Huo D."/>
            <person name="Sun M."/>
            <person name="Wang L."/>
            <person name="Mercier A."/>
            <person name="Li F."/>
            <person name="Yang H."/>
            <person name="Xiang J."/>
        </authorList>
    </citation>
    <scope>NUCLEOTIDE SEQUENCE [LARGE SCALE GENOMIC DNA]</scope>
    <source>
        <strain evidence="11">Shaxun</strain>
        <tissue evidence="11">Muscle</tissue>
    </source>
</reference>
<evidence type="ECO:0000256" key="8">
    <source>
        <dbReference type="ARBA" id="ARBA00023136"/>
    </source>
</evidence>
<dbReference type="GO" id="GO:0005319">
    <property type="term" value="F:lipid transporter activity"/>
    <property type="evidence" value="ECO:0007669"/>
    <property type="project" value="TreeGrafter"/>
</dbReference>
<feature type="domain" description="ABC transporter" evidence="9">
    <location>
        <begin position="2"/>
        <end position="116"/>
    </location>
</feature>
<evidence type="ECO:0000259" key="9">
    <source>
        <dbReference type="Pfam" id="PF00005"/>
    </source>
</evidence>
<feature type="domain" description="ABCA1-4-like C-terminal R2 regulatory" evidence="10">
    <location>
        <begin position="179"/>
        <end position="257"/>
    </location>
</feature>
<comment type="similarity">
    <text evidence="2">Belongs to the ABC transporter superfamily. ABCA family.</text>
</comment>
<evidence type="ECO:0000256" key="3">
    <source>
        <dbReference type="ARBA" id="ARBA00022448"/>
    </source>
</evidence>
<dbReference type="Gene3D" id="3.40.50.300">
    <property type="entry name" value="P-loop containing nucleotide triphosphate hydrolases"/>
    <property type="match status" value="1"/>
</dbReference>
<comment type="subcellular location">
    <subcellularLocation>
        <location evidence="1">Membrane</location>
        <topology evidence="1">Multi-pass membrane protein</topology>
    </subcellularLocation>
</comment>
<proteinExistence type="inferred from homology"/>
<evidence type="ECO:0000313" key="12">
    <source>
        <dbReference type="Proteomes" id="UP000230750"/>
    </source>
</evidence>
<evidence type="ECO:0000256" key="2">
    <source>
        <dbReference type="ARBA" id="ARBA00008869"/>
    </source>
</evidence>
<dbReference type="GO" id="GO:0005524">
    <property type="term" value="F:ATP binding"/>
    <property type="evidence" value="ECO:0007669"/>
    <property type="project" value="UniProtKB-KW"/>
</dbReference>
<dbReference type="SUPFAM" id="SSF52540">
    <property type="entry name" value="P-loop containing nucleoside triphosphate hydrolases"/>
    <property type="match status" value="1"/>
</dbReference>
<evidence type="ECO:0000256" key="5">
    <source>
        <dbReference type="ARBA" id="ARBA00022741"/>
    </source>
</evidence>
<organism evidence="11 12">
    <name type="scientific">Stichopus japonicus</name>
    <name type="common">Sea cucumber</name>
    <dbReference type="NCBI Taxonomy" id="307972"/>
    <lineage>
        <taxon>Eukaryota</taxon>
        <taxon>Metazoa</taxon>
        <taxon>Echinodermata</taxon>
        <taxon>Eleutherozoa</taxon>
        <taxon>Echinozoa</taxon>
        <taxon>Holothuroidea</taxon>
        <taxon>Aspidochirotacea</taxon>
        <taxon>Aspidochirotida</taxon>
        <taxon>Stichopodidae</taxon>
        <taxon>Apostichopus</taxon>
    </lineage>
</organism>
<keyword evidence="12" id="KW-1185">Reference proteome</keyword>
<evidence type="ECO:0000259" key="10">
    <source>
        <dbReference type="Pfam" id="PF23321"/>
    </source>
</evidence>
<dbReference type="InterPro" id="IPR026082">
    <property type="entry name" value="ABCA"/>
</dbReference>
<evidence type="ECO:0000256" key="7">
    <source>
        <dbReference type="ARBA" id="ARBA00022989"/>
    </source>
</evidence>
<evidence type="ECO:0000256" key="6">
    <source>
        <dbReference type="ARBA" id="ARBA00022840"/>
    </source>
</evidence>
<evidence type="ECO:0000313" key="11">
    <source>
        <dbReference type="EMBL" id="PIK57568.1"/>
    </source>
</evidence>
<dbReference type="InterPro" id="IPR027417">
    <property type="entry name" value="P-loop_NTPase"/>
</dbReference>
<comment type="caution">
    <text evidence="11">The sequence shown here is derived from an EMBL/GenBank/DDBJ whole genome shotgun (WGS) entry which is preliminary data.</text>
</comment>
<keyword evidence="3" id="KW-0813">Transport</keyword>
<dbReference type="Pfam" id="PF23321">
    <property type="entry name" value="R1_ABCA1"/>
    <property type="match status" value="1"/>
</dbReference>
<dbReference type="STRING" id="307972.A0A2G8LBC4"/>
<dbReference type="AlphaFoldDB" id="A0A2G8LBC4"/>
<dbReference type="Proteomes" id="UP000230750">
    <property type="component" value="Unassembled WGS sequence"/>
</dbReference>
<keyword evidence="8" id="KW-0472">Membrane</keyword>
<evidence type="ECO:0000256" key="1">
    <source>
        <dbReference type="ARBA" id="ARBA00004141"/>
    </source>
</evidence>